<sequence length="116" mass="12872">MTDTIWDCENSPSIGSNTNAYNGWIQEDKHFPLKLKDIFTNADFMPLYVTVRLDPAFLSESAVVTTAGLLPVSTSPLPEPSGINQSSNKTLEENDFPSSLDVKPFLKAEPKKNLQR</sequence>
<dbReference type="OrthoDB" id="4327074at2759"/>
<protein>
    <submittedName>
        <fullName evidence="2">Uncharacterized protein</fullName>
    </submittedName>
</protein>
<reference evidence="2 3" key="1">
    <citation type="journal article" date="2019" name="Sci. Rep.">
        <title>Orb-weaving spider Araneus ventricosus genome elucidates the spidroin gene catalogue.</title>
        <authorList>
            <person name="Kono N."/>
            <person name="Nakamura H."/>
            <person name="Ohtoshi R."/>
            <person name="Moran D.A.P."/>
            <person name="Shinohara A."/>
            <person name="Yoshida Y."/>
            <person name="Fujiwara M."/>
            <person name="Mori M."/>
            <person name="Tomita M."/>
            <person name="Arakawa K."/>
        </authorList>
    </citation>
    <scope>NUCLEOTIDE SEQUENCE [LARGE SCALE GENOMIC DNA]</scope>
</reference>
<keyword evidence="3" id="KW-1185">Reference proteome</keyword>
<feature type="compositionally biased region" description="Basic and acidic residues" evidence="1">
    <location>
        <begin position="104"/>
        <end position="116"/>
    </location>
</feature>
<evidence type="ECO:0000313" key="2">
    <source>
        <dbReference type="EMBL" id="GBM39317.1"/>
    </source>
</evidence>
<feature type="region of interest" description="Disordered" evidence="1">
    <location>
        <begin position="71"/>
        <end position="116"/>
    </location>
</feature>
<gene>
    <name evidence="2" type="ORF">AVEN_257431_1</name>
</gene>
<organism evidence="2 3">
    <name type="scientific">Araneus ventricosus</name>
    <name type="common">Orbweaver spider</name>
    <name type="synonym">Epeira ventricosa</name>
    <dbReference type="NCBI Taxonomy" id="182803"/>
    <lineage>
        <taxon>Eukaryota</taxon>
        <taxon>Metazoa</taxon>
        <taxon>Ecdysozoa</taxon>
        <taxon>Arthropoda</taxon>
        <taxon>Chelicerata</taxon>
        <taxon>Arachnida</taxon>
        <taxon>Araneae</taxon>
        <taxon>Araneomorphae</taxon>
        <taxon>Entelegynae</taxon>
        <taxon>Araneoidea</taxon>
        <taxon>Araneidae</taxon>
        <taxon>Araneus</taxon>
    </lineage>
</organism>
<name>A0A4Y2FEH9_ARAVE</name>
<dbReference type="EMBL" id="BGPR01000893">
    <property type="protein sequence ID" value="GBM39317.1"/>
    <property type="molecule type" value="Genomic_DNA"/>
</dbReference>
<feature type="compositionally biased region" description="Polar residues" evidence="1">
    <location>
        <begin position="72"/>
        <end position="89"/>
    </location>
</feature>
<comment type="caution">
    <text evidence="2">The sequence shown here is derived from an EMBL/GenBank/DDBJ whole genome shotgun (WGS) entry which is preliminary data.</text>
</comment>
<dbReference type="AlphaFoldDB" id="A0A4Y2FEH9"/>
<evidence type="ECO:0000313" key="3">
    <source>
        <dbReference type="Proteomes" id="UP000499080"/>
    </source>
</evidence>
<dbReference type="Proteomes" id="UP000499080">
    <property type="component" value="Unassembled WGS sequence"/>
</dbReference>
<accession>A0A4Y2FEH9</accession>
<proteinExistence type="predicted"/>
<evidence type="ECO:0000256" key="1">
    <source>
        <dbReference type="SAM" id="MobiDB-lite"/>
    </source>
</evidence>